<feature type="region of interest" description="Disordered" evidence="1">
    <location>
        <begin position="1"/>
        <end position="22"/>
    </location>
</feature>
<evidence type="ECO:0000256" key="1">
    <source>
        <dbReference type="SAM" id="MobiDB-lite"/>
    </source>
</evidence>
<feature type="compositionally biased region" description="Polar residues" evidence="1">
    <location>
        <begin position="347"/>
        <end position="360"/>
    </location>
</feature>
<accession>A0A4U7B354</accession>
<proteinExistence type="predicted"/>
<comment type="caution">
    <text evidence="2">The sequence shown here is derived from an EMBL/GenBank/DDBJ whole genome shotgun (WGS) entry which is preliminary data.</text>
</comment>
<feature type="region of interest" description="Disordered" evidence="1">
    <location>
        <begin position="347"/>
        <end position="370"/>
    </location>
</feature>
<organism evidence="2 3">
    <name type="scientific">Elsinoe australis</name>
    <dbReference type="NCBI Taxonomy" id="40998"/>
    <lineage>
        <taxon>Eukaryota</taxon>
        <taxon>Fungi</taxon>
        <taxon>Dikarya</taxon>
        <taxon>Ascomycota</taxon>
        <taxon>Pezizomycotina</taxon>
        <taxon>Dothideomycetes</taxon>
        <taxon>Dothideomycetidae</taxon>
        <taxon>Myriangiales</taxon>
        <taxon>Elsinoaceae</taxon>
        <taxon>Elsinoe</taxon>
    </lineage>
</organism>
<dbReference type="EMBL" id="PTQR01000054">
    <property type="protein sequence ID" value="TKX23530.1"/>
    <property type="molecule type" value="Genomic_DNA"/>
</dbReference>
<feature type="compositionally biased region" description="Acidic residues" evidence="1">
    <location>
        <begin position="222"/>
        <end position="241"/>
    </location>
</feature>
<protein>
    <submittedName>
        <fullName evidence="2">Uncharacterized protein</fullName>
    </submittedName>
</protein>
<evidence type="ECO:0000313" key="3">
    <source>
        <dbReference type="Proteomes" id="UP000308133"/>
    </source>
</evidence>
<dbReference type="Proteomes" id="UP000308133">
    <property type="component" value="Unassembled WGS sequence"/>
</dbReference>
<gene>
    <name evidence="2" type="ORF">C1H76_4600</name>
</gene>
<dbReference type="AlphaFoldDB" id="A0A4U7B354"/>
<name>A0A4U7B354_9PEZI</name>
<evidence type="ECO:0000313" key="2">
    <source>
        <dbReference type="EMBL" id="TKX23530.1"/>
    </source>
</evidence>
<sequence>MANTNTHGPIVKPEPTQDSNIMAPPRTSADYAFCFAGAGYDHGIPVEYQSNYWLPCPRFRTAELNRDSKPFSIQDEARYLEESLSEDMDIYLWVGMAIEPRLGICADVRYGYDGFISNLKNRRIEPRREKQFPVIVREHGTDQVTLRTYALVKLEDEGVAWEARLIKQQEVFFFTPYRDTVDQILYPRERKLAWYGRIKRSLGFIQDCSQADGESDTSERLEESDDGDEDTEQDDDENDVSDTERLDDASGEALEEASQDRREEQEDDVMQLSSIADEGEKPVTKRRSTRGVARSKDYQDPPVAKRRLTRVTARQHDSRRSEPAVARQDTPAASSLFIANSEVTPVEFQTDTSTQNSSKPKQAPHAATHTEANTDYLSTGLRDCLSSLNHLIEAAERFSGGPDSRIPGAAREWLVNFTHTIRYLDSTQASISLQESVRVGGIVLRAVIGDARLHNNAHPVTPVANEAFLEWVMEEVAKLEGTGRKEDGASL</sequence>
<feature type="region of interest" description="Disordered" evidence="1">
    <location>
        <begin position="208"/>
        <end position="333"/>
    </location>
</feature>
<reference evidence="2 3" key="1">
    <citation type="submission" date="2018-02" db="EMBL/GenBank/DDBJ databases">
        <title>Draft genome sequences of Elsinoe sp., causing black scab on jojoba.</title>
        <authorList>
            <person name="Stodart B."/>
            <person name="Jeffress S."/>
            <person name="Ash G."/>
            <person name="Arun Chinnappa K."/>
        </authorList>
    </citation>
    <scope>NUCLEOTIDE SEQUENCE [LARGE SCALE GENOMIC DNA]</scope>
    <source>
        <strain evidence="2 3">Hillstone_2</strain>
    </source>
</reference>